<keyword evidence="3 7" id="KW-0347">Helicase</keyword>
<dbReference type="GO" id="GO:0003676">
    <property type="term" value="F:nucleic acid binding"/>
    <property type="evidence" value="ECO:0007669"/>
    <property type="project" value="InterPro"/>
</dbReference>
<feature type="domain" description="Helicase ATP-binding" evidence="5">
    <location>
        <begin position="17"/>
        <end position="181"/>
    </location>
</feature>
<dbReference type="CDD" id="cd18791">
    <property type="entry name" value="SF2_C_RHA"/>
    <property type="match status" value="1"/>
</dbReference>
<dbReference type="InterPro" id="IPR001650">
    <property type="entry name" value="Helicase_C-like"/>
</dbReference>
<evidence type="ECO:0000313" key="8">
    <source>
        <dbReference type="Proteomes" id="UP000307702"/>
    </source>
</evidence>
<accession>A0A8H2JP98</accession>
<dbReference type="PROSITE" id="PS51194">
    <property type="entry name" value="HELICASE_CTER"/>
    <property type="match status" value="1"/>
</dbReference>
<gene>
    <name evidence="7" type="primary">hrpB</name>
    <name evidence="7" type="ORF">FCS21_00980</name>
</gene>
<evidence type="ECO:0000256" key="3">
    <source>
        <dbReference type="ARBA" id="ARBA00022806"/>
    </source>
</evidence>
<dbReference type="InterPro" id="IPR027417">
    <property type="entry name" value="P-loop_NTPase"/>
</dbReference>
<comment type="caution">
    <text evidence="7">The sequence shown here is derived from an EMBL/GenBank/DDBJ whole genome shotgun (WGS) entry which is preliminary data.</text>
</comment>
<dbReference type="InterPro" id="IPR014001">
    <property type="entry name" value="Helicase_ATP-bd"/>
</dbReference>
<evidence type="ECO:0000259" key="6">
    <source>
        <dbReference type="PROSITE" id="PS51194"/>
    </source>
</evidence>
<name>A0A8H2JP98_9GAMM</name>
<reference evidence="7 8" key="1">
    <citation type="submission" date="2019-05" db="EMBL/GenBank/DDBJ databases">
        <title>Colwellia ponticola sp. nov., isolated from seawater.</title>
        <authorList>
            <person name="Yoon J.-H."/>
        </authorList>
    </citation>
    <scope>NUCLEOTIDE SEQUENCE [LARGE SCALE GENOMIC DNA]</scope>
    <source>
        <strain evidence="7 8">OISW-25</strain>
    </source>
</reference>
<dbReference type="InterPro" id="IPR010225">
    <property type="entry name" value="HrpB"/>
</dbReference>
<dbReference type="SMART" id="SM00487">
    <property type="entry name" value="DEXDc"/>
    <property type="match status" value="1"/>
</dbReference>
<dbReference type="InterPro" id="IPR007502">
    <property type="entry name" value="Helicase-assoc_dom"/>
</dbReference>
<dbReference type="GO" id="GO:0005524">
    <property type="term" value="F:ATP binding"/>
    <property type="evidence" value="ECO:0007669"/>
    <property type="project" value="UniProtKB-KW"/>
</dbReference>
<dbReference type="PROSITE" id="PS51192">
    <property type="entry name" value="HELICASE_ATP_BIND_1"/>
    <property type="match status" value="1"/>
</dbReference>
<dbReference type="Gene3D" id="1.20.120.1080">
    <property type="match status" value="1"/>
</dbReference>
<dbReference type="Pfam" id="PF08482">
    <property type="entry name" value="HrpB_C"/>
    <property type="match status" value="1"/>
</dbReference>
<evidence type="ECO:0000313" key="7">
    <source>
        <dbReference type="EMBL" id="TMM47584.1"/>
    </source>
</evidence>
<dbReference type="Gene3D" id="3.40.50.300">
    <property type="entry name" value="P-loop containing nucleotide triphosphate hydrolases"/>
    <property type="match status" value="2"/>
</dbReference>
<protein>
    <submittedName>
        <fullName evidence="7">ATP-dependent helicase HrpB</fullName>
    </submittedName>
</protein>
<dbReference type="InterPro" id="IPR013689">
    <property type="entry name" value="RNA_helicase_ATP-dep_HrpB_C"/>
</dbReference>
<dbReference type="PANTHER" id="PTHR43519">
    <property type="entry name" value="ATP-DEPENDENT RNA HELICASE HRPB"/>
    <property type="match status" value="1"/>
</dbReference>
<dbReference type="SUPFAM" id="SSF52540">
    <property type="entry name" value="P-loop containing nucleoside triphosphate hydrolases"/>
    <property type="match status" value="1"/>
</dbReference>
<dbReference type="OrthoDB" id="9805617at2"/>
<evidence type="ECO:0000256" key="2">
    <source>
        <dbReference type="ARBA" id="ARBA00022801"/>
    </source>
</evidence>
<dbReference type="PANTHER" id="PTHR43519:SF1">
    <property type="entry name" value="ATP-DEPENDENT RNA HELICASE HRPB"/>
    <property type="match status" value="1"/>
</dbReference>
<evidence type="ECO:0000256" key="4">
    <source>
        <dbReference type="ARBA" id="ARBA00022840"/>
    </source>
</evidence>
<dbReference type="SMART" id="SM00847">
    <property type="entry name" value="HA2"/>
    <property type="match status" value="1"/>
</dbReference>
<keyword evidence="8" id="KW-1185">Reference proteome</keyword>
<dbReference type="RefSeq" id="WP_138620118.1">
    <property type="nucleotide sequence ID" value="NZ_SZVP01000001.1"/>
</dbReference>
<feature type="domain" description="Helicase C-terminal" evidence="6">
    <location>
        <begin position="207"/>
        <end position="379"/>
    </location>
</feature>
<evidence type="ECO:0000256" key="1">
    <source>
        <dbReference type="ARBA" id="ARBA00022741"/>
    </source>
</evidence>
<dbReference type="Pfam" id="PF00271">
    <property type="entry name" value="Helicase_C"/>
    <property type="match status" value="1"/>
</dbReference>
<dbReference type="GO" id="GO:0004386">
    <property type="term" value="F:helicase activity"/>
    <property type="evidence" value="ECO:0007669"/>
    <property type="project" value="UniProtKB-KW"/>
</dbReference>
<keyword evidence="2" id="KW-0378">Hydrolase</keyword>
<dbReference type="PIRSF" id="PIRSF005496">
    <property type="entry name" value="ATP_hel_hrpB"/>
    <property type="match status" value="1"/>
</dbReference>
<sequence length="858" mass="96195">MALTTTLPINNIKQQFCQTLNAQNMLILSAPPGAGKSTCLPLWLLSLPSLANKKIYLLQPRRLAVKNIATFLAEQLQEKVGETVGYRLRNDNKTSANTRLEVITEGILTQIIQQDAELLDTGLVVFDEFHERSLQGDLAFALTREVQTQLRDDLKILLMSATLDIDYLSQALPDAHVLSSEGRSYPVTISYQAPKAQQRWRDHAFAVIKDKMFEHKGSLLVFLPGVADIRFLFTQLTAQQNQHNGGAQDVKICMLYGELSVKEQQQAIAPCENGRRKIVLATNIAETSLTIEGIDLVIDCGFEKVAVFDSASLMNKLMQKQISKASAVQRAGRAGRLMPGQCIRLYGKDDFERRPLHSVNDIQQADLLPTLIEAARWGVTRLAELPLLELPSKAKEQQAWQELHSLNIVDDKYLLTKHGEHASMLPCHPRFAHMILMAKNQAPLACLLTALLEERDVFKGEQARFDCDLVQRLQLLSRYKSDYKSAHKSQHSNPLFERIIQQASRLAQQLQLRLNLQALDVTKTGLLLAYAYPERVAKSRGNHGDFICVNGKGAVVHEQDALAEEAFIVIAQTSEHGNQSASQLRVRLASQVSLAEITVLFAKQIKQHDSAIFDHKSGRIIARRQTSLGAIVLAEQPLTQGLTAQAISTMWCDLLRQKGLDFLPWQAKDLALKARWQWLNDYFPEYNLAAIDDQTLLQQLSTWFTPFVGEVKTKAQLAKIDLSQMLLSLLTYEQQQIINKAAPSVYIGPTGRHCPISYSQDKSPKVSLPMQELYGLTITPSVGAIAGISKEKQGVALLLELLSPAQRPIQVTQDLVKFWSGSYQAVQKDMKSRYPKHYWPDDPMNAKATNKVKRHIKE</sequence>
<evidence type="ECO:0000259" key="5">
    <source>
        <dbReference type="PROSITE" id="PS51192"/>
    </source>
</evidence>
<dbReference type="InterPro" id="IPR049614">
    <property type="entry name" value="HrpB_DEXH"/>
</dbReference>
<dbReference type="GO" id="GO:0016787">
    <property type="term" value="F:hydrolase activity"/>
    <property type="evidence" value="ECO:0007669"/>
    <property type="project" value="UniProtKB-KW"/>
</dbReference>
<dbReference type="SMART" id="SM00490">
    <property type="entry name" value="HELICc"/>
    <property type="match status" value="1"/>
</dbReference>
<dbReference type="InterPro" id="IPR011545">
    <property type="entry name" value="DEAD/DEAH_box_helicase_dom"/>
</dbReference>
<dbReference type="AlphaFoldDB" id="A0A8H2JP98"/>
<keyword evidence="4" id="KW-0067">ATP-binding</keyword>
<keyword evidence="1" id="KW-0547">Nucleotide-binding</keyword>
<dbReference type="Pfam" id="PF00270">
    <property type="entry name" value="DEAD"/>
    <property type="match status" value="1"/>
</dbReference>
<dbReference type="CDD" id="cd17990">
    <property type="entry name" value="DEXHc_HrpB"/>
    <property type="match status" value="1"/>
</dbReference>
<dbReference type="InterPro" id="IPR056329">
    <property type="entry name" value="CON_HrpB"/>
</dbReference>
<organism evidence="7 8">
    <name type="scientific">Colwellia ponticola</name>
    <dbReference type="NCBI Taxonomy" id="2304625"/>
    <lineage>
        <taxon>Bacteria</taxon>
        <taxon>Pseudomonadati</taxon>
        <taxon>Pseudomonadota</taxon>
        <taxon>Gammaproteobacteria</taxon>
        <taxon>Alteromonadales</taxon>
        <taxon>Colwelliaceae</taxon>
        <taxon>Colwellia</taxon>
    </lineage>
</organism>
<dbReference type="EMBL" id="SZVP01000001">
    <property type="protein sequence ID" value="TMM47584.1"/>
    <property type="molecule type" value="Genomic_DNA"/>
</dbReference>
<proteinExistence type="predicted"/>
<dbReference type="Proteomes" id="UP000307702">
    <property type="component" value="Unassembled WGS sequence"/>
</dbReference>
<dbReference type="NCBIfam" id="TIGR01970">
    <property type="entry name" value="DEAH_box_HrpB"/>
    <property type="match status" value="1"/>
</dbReference>
<dbReference type="FunFam" id="3.40.50.300:FF:002125">
    <property type="entry name" value="ATP-dependent helicase HrpB"/>
    <property type="match status" value="1"/>
</dbReference>
<dbReference type="Pfam" id="PF24473">
    <property type="entry name" value="CON_HrpB"/>
    <property type="match status" value="1"/>
</dbReference>